<proteinExistence type="predicted"/>
<dbReference type="Proteomes" id="UP000001137">
    <property type="component" value="Chromosome"/>
</dbReference>
<organism evidence="1 2">
    <name type="scientific">Caldivirga maquilingensis (strain ATCC 700844 / DSM 13496 / JCM 10307 / IC-167)</name>
    <dbReference type="NCBI Taxonomy" id="397948"/>
    <lineage>
        <taxon>Archaea</taxon>
        <taxon>Thermoproteota</taxon>
        <taxon>Thermoprotei</taxon>
        <taxon>Thermoproteales</taxon>
        <taxon>Thermoproteaceae</taxon>
        <taxon>Caldivirga</taxon>
    </lineage>
</organism>
<reference evidence="1 2" key="1">
    <citation type="submission" date="2007-10" db="EMBL/GenBank/DDBJ databases">
        <title>Complete sequence of Caldivirga maquilingensis IC-167.</title>
        <authorList>
            <consortium name="US DOE Joint Genome Institute"/>
            <person name="Copeland A."/>
            <person name="Lucas S."/>
            <person name="Lapidus A."/>
            <person name="Barry K."/>
            <person name="Glavina del Rio T."/>
            <person name="Dalin E."/>
            <person name="Tice H."/>
            <person name="Pitluck S."/>
            <person name="Saunders E."/>
            <person name="Brettin T."/>
            <person name="Bruce D."/>
            <person name="Detter J.C."/>
            <person name="Han C."/>
            <person name="Schmutz J."/>
            <person name="Larimer F."/>
            <person name="Land M."/>
            <person name="Hauser L."/>
            <person name="Kyrpides N."/>
            <person name="Ivanova N."/>
            <person name="Biddle J.F."/>
            <person name="Zhang Z."/>
            <person name="Fitz-Gibbon S.T."/>
            <person name="Lowe T.M."/>
            <person name="Saltikov C."/>
            <person name="House C.H."/>
            <person name="Richardson P."/>
        </authorList>
    </citation>
    <scope>NUCLEOTIDE SEQUENCE [LARGE SCALE GENOMIC DNA]</scope>
    <source>
        <strain evidence="2">ATCC 700844 / DSM 13496 / JCM 10307 / IC-167</strain>
    </source>
</reference>
<dbReference type="KEGG" id="cma:Cmaq_0522"/>
<name>A8MC61_CALMQ</name>
<keyword evidence="2" id="KW-1185">Reference proteome</keyword>
<dbReference type="OrthoDB" id="376323at2157"/>
<dbReference type="STRING" id="397948.Cmaq_0522"/>
<evidence type="ECO:0000313" key="2">
    <source>
        <dbReference type="Proteomes" id="UP000001137"/>
    </source>
</evidence>
<accession>A8MC61</accession>
<dbReference type="AlphaFoldDB" id="A8MC61"/>
<protein>
    <submittedName>
        <fullName evidence="1">Uncharacterized protein</fullName>
    </submittedName>
</protein>
<gene>
    <name evidence="1" type="ordered locus">Cmaq_0522</name>
</gene>
<evidence type="ECO:0000313" key="1">
    <source>
        <dbReference type="EMBL" id="ABW01367.1"/>
    </source>
</evidence>
<dbReference type="GeneID" id="42991008"/>
<dbReference type="HOGENOM" id="CLU_3112866_0_0_2"/>
<sequence>MSVSSKVKELANSRLEEAKKQVSVRVQDAKGRIIEYIEAKRRELLKLAEQ</sequence>
<dbReference type="EMBL" id="CP000852">
    <property type="protein sequence ID" value="ABW01367.1"/>
    <property type="molecule type" value="Genomic_DNA"/>
</dbReference>
<dbReference type="RefSeq" id="WP_012185587.1">
    <property type="nucleotide sequence ID" value="NC_009954.1"/>
</dbReference>